<keyword evidence="22" id="KW-1185">Reference proteome</keyword>
<keyword evidence="12" id="KW-0482">Metalloprotease</keyword>
<feature type="domain" description="Peptidase M28" evidence="18">
    <location>
        <begin position="186"/>
        <end position="375"/>
    </location>
</feature>
<dbReference type="Proteomes" id="UP000189580">
    <property type="component" value="Chromosome b"/>
</dbReference>
<keyword evidence="14" id="KW-0325">Glycoprotein</keyword>
<dbReference type="GeneID" id="30034642"/>
<comment type="similarity">
    <text evidence="4 15">Belongs to the peptidase M28 family.</text>
</comment>
<dbReference type="EMBL" id="CP014503">
    <property type="protein sequence ID" value="ANB15081.1"/>
    <property type="molecule type" value="Genomic_DNA"/>
</dbReference>
<dbReference type="GO" id="GO:0006508">
    <property type="term" value="P:proteolysis"/>
    <property type="evidence" value="ECO:0007669"/>
    <property type="project" value="UniProtKB-KW"/>
</dbReference>
<dbReference type="KEGG" id="slb:AWJ20_2701"/>
<dbReference type="SUPFAM" id="SSF53187">
    <property type="entry name" value="Zn-dependent exopeptidases"/>
    <property type="match status" value="1"/>
</dbReference>
<comment type="subcellular location">
    <subcellularLocation>
        <location evidence="3">Vacuole membrane</location>
        <topology evidence="3">Multi-pass membrane protein</topology>
    </subcellularLocation>
</comment>
<feature type="domain" description="Vacuolar membrane protease C-terminal" evidence="19">
    <location>
        <begin position="738"/>
        <end position="993"/>
    </location>
</feature>
<evidence type="ECO:0000259" key="18">
    <source>
        <dbReference type="Pfam" id="PF04389"/>
    </source>
</evidence>
<evidence type="ECO:0000256" key="12">
    <source>
        <dbReference type="ARBA" id="ARBA00023049"/>
    </source>
</evidence>
<feature type="compositionally biased region" description="Basic and acidic residues" evidence="16">
    <location>
        <begin position="572"/>
        <end position="602"/>
    </location>
</feature>
<gene>
    <name evidence="21" type="primary">PFF1</name>
    <name evidence="21" type="ORF">AWJ20_2701</name>
</gene>
<evidence type="ECO:0000259" key="19">
    <source>
        <dbReference type="Pfam" id="PF22250"/>
    </source>
</evidence>
<evidence type="ECO:0000313" key="22">
    <source>
        <dbReference type="Proteomes" id="UP000189580"/>
    </source>
</evidence>
<dbReference type="GO" id="GO:0005774">
    <property type="term" value="C:vacuolar membrane"/>
    <property type="evidence" value="ECO:0007669"/>
    <property type="project" value="UniProtKB-SubCell"/>
</dbReference>
<accession>A0A167FBQ7</accession>
<dbReference type="GO" id="GO:0046872">
    <property type="term" value="F:metal ion binding"/>
    <property type="evidence" value="ECO:0007669"/>
    <property type="project" value="UniProtKB-KW"/>
</dbReference>
<feature type="transmembrane region" description="Helical" evidence="17">
    <location>
        <begin position="544"/>
        <end position="563"/>
    </location>
</feature>
<dbReference type="Pfam" id="PF22251">
    <property type="entry name" value="PFF1_TM"/>
    <property type="match status" value="2"/>
</dbReference>
<feature type="compositionally biased region" description="Polar residues" evidence="16">
    <location>
        <begin position="21"/>
        <end position="40"/>
    </location>
</feature>
<feature type="transmembrane region" description="Helical" evidence="17">
    <location>
        <begin position="644"/>
        <end position="671"/>
    </location>
</feature>
<feature type="transmembrane region" description="Helical" evidence="17">
    <location>
        <begin position="709"/>
        <end position="732"/>
    </location>
</feature>
<feature type="compositionally biased region" description="Acidic residues" evidence="16">
    <location>
        <begin position="603"/>
        <end position="612"/>
    </location>
</feature>
<dbReference type="InterPro" id="IPR007484">
    <property type="entry name" value="Peptidase_M28"/>
</dbReference>
<evidence type="ECO:0000313" key="21">
    <source>
        <dbReference type="EMBL" id="ANB15081.1"/>
    </source>
</evidence>
<evidence type="ECO:0000256" key="16">
    <source>
        <dbReference type="SAM" id="MobiDB-lite"/>
    </source>
</evidence>
<dbReference type="Pfam" id="PF22250">
    <property type="entry name" value="PFF1_C"/>
    <property type="match status" value="1"/>
</dbReference>
<evidence type="ECO:0000256" key="7">
    <source>
        <dbReference type="ARBA" id="ARBA00022692"/>
    </source>
</evidence>
<feature type="transmembrane region" description="Helical" evidence="17">
    <location>
        <begin position="479"/>
        <end position="499"/>
    </location>
</feature>
<feature type="domain" description="Vacuolar membrane protease transmembrane" evidence="20">
    <location>
        <begin position="637"/>
        <end position="707"/>
    </location>
</feature>
<comment type="function">
    <text evidence="2">May be involved in vacuolar sorting and osmoregulation.</text>
</comment>
<evidence type="ECO:0000256" key="9">
    <source>
        <dbReference type="ARBA" id="ARBA00022801"/>
    </source>
</evidence>
<evidence type="ECO:0000256" key="3">
    <source>
        <dbReference type="ARBA" id="ARBA00004128"/>
    </source>
</evidence>
<comment type="cofactor">
    <cofactor evidence="1">
        <name>Zn(2+)</name>
        <dbReference type="ChEBI" id="CHEBI:29105"/>
    </cofactor>
</comment>
<dbReference type="RefSeq" id="XP_018737558.1">
    <property type="nucleotide sequence ID" value="XM_018879664.1"/>
</dbReference>
<dbReference type="PANTHER" id="PTHR12147">
    <property type="entry name" value="METALLOPEPTIDASE M28 FAMILY MEMBER"/>
    <property type="match status" value="1"/>
</dbReference>
<organism evidence="21 22">
    <name type="scientific">Sugiyamaella lignohabitans</name>
    <dbReference type="NCBI Taxonomy" id="796027"/>
    <lineage>
        <taxon>Eukaryota</taxon>
        <taxon>Fungi</taxon>
        <taxon>Dikarya</taxon>
        <taxon>Ascomycota</taxon>
        <taxon>Saccharomycotina</taxon>
        <taxon>Dipodascomycetes</taxon>
        <taxon>Dipodascales</taxon>
        <taxon>Trichomonascaceae</taxon>
        <taxon>Sugiyamaella</taxon>
    </lineage>
</organism>
<keyword evidence="11 17" id="KW-1133">Transmembrane helix</keyword>
<reference evidence="21 22" key="1">
    <citation type="submission" date="2016-02" db="EMBL/GenBank/DDBJ databases">
        <title>Complete genome sequence and transcriptome regulation of the pentose utilising yeast Sugiyamaella lignohabitans.</title>
        <authorList>
            <person name="Bellasio M."/>
            <person name="Peymann A."/>
            <person name="Valli M."/>
            <person name="Sipitzky M."/>
            <person name="Graf A."/>
            <person name="Sauer M."/>
            <person name="Marx H."/>
            <person name="Mattanovich D."/>
        </authorList>
    </citation>
    <scope>NUCLEOTIDE SEQUENCE [LARGE SCALE GENOMIC DNA]</scope>
    <source>
        <strain evidence="21 22">CBS 10342</strain>
    </source>
</reference>
<evidence type="ECO:0000256" key="1">
    <source>
        <dbReference type="ARBA" id="ARBA00001947"/>
    </source>
</evidence>
<feature type="region of interest" description="Disordered" evidence="16">
    <location>
        <begin position="1"/>
        <end position="54"/>
    </location>
</feature>
<evidence type="ECO:0000256" key="2">
    <source>
        <dbReference type="ARBA" id="ARBA00003273"/>
    </source>
</evidence>
<dbReference type="GO" id="GO:0008235">
    <property type="term" value="F:metalloexopeptidase activity"/>
    <property type="evidence" value="ECO:0007669"/>
    <property type="project" value="InterPro"/>
</dbReference>
<feature type="transmembrane region" description="Helical" evidence="17">
    <location>
        <begin position="445"/>
        <end position="467"/>
    </location>
</feature>
<keyword evidence="6 15" id="KW-0645">Protease</keyword>
<keyword evidence="7 17" id="KW-0812">Transmembrane</keyword>
<feature type="region of interest" description="Disordered" evidence="16">
    <location>
        <begin position="572"/>
        <end position="622"/>
    </location>
</feature>
<dbReference type="EC" id="3.4.-.-" evidence="15"/>
<evidence type="ECO:0000256" key="4">
    <source>
        <dbReference type="ARBA" id="ARBA00010918"/>
    </source>
</evidence>
<dbReference type="PANTHER" id="PTHR12147:SF58">
    <property type="entry name" value="VACUOLAR MEMBRANE PROTEASE"/>
    <property type="match status" value="1"/>
</dbReference>
<dbReference type="Gene3D" id="3.40.630.10">
    <property type="entry name" value="Zn peptidases"/>
    <property type="match status" value="1"/>
</dbReference>
<dbReference type="AlphaFoldDB" id="A0A167FBQ7"/>
<evidence type="ECO:0000256" key="5">
    <source>
        <dbReference type="ARBA" id="ARBA00022554"/>
    </source>
</evidence>
<feature type="transmembrane region" description="Helical" evidence="17">
    <location>
        <begin position="511"/>
        <end position="532"/>
    </location>
</feature>
<name>A0A167FBQ7_9ASCO</name>
<keyword evidence="5" id="KW-0926">Vacuole</keyword>
<dbReference type="Pfam" id="PF04389">
    <property type="entry name" value="Peptidase_M28"/>
    <property type="match status" value="1"/>
</dbReference>
<keyword evidence="9 15" id="KW-0378">Hydrolase</keyword>
<keyword evidence="8 15" id="KW-0479">Metal-binding</keyword>
<protein>
    <recommendedName>
        <fullName evidence="15">Peptide hydrolase</fullName>
        <ecNumber evidence="15">3.4.-.-</ecNumber>
    </recommendedName>
</protein>
<dbReference type="InterPro" id="IPR053976">
    <property type="entry name" value="PFF1_TM"/>
</dbReference>
<evidence type="ECO:0000256" key="8">
    <source>
        <dbReference type="ARBA" id="ARBA00022723"/>
    </source>
</evidence>
<evidence type="ECO:0000256" key="11">
    <source>
        <dbReference type="ARBA" id="ARBA00022989"/>
    </source>
</evidence>
<dbReference type="OrthoDB" id="76293at2759"/>
<evidence type="ECO:0000256" key="13">
    <source>
        <dbReference type="ARBA" id="ARBA00023136"/>
    </source>
</evidence>
<evidence type="ECO:0000256" key="17">
    <source>
        <dbReference type="SAM" id="Phobius"/>
    </source>
</evidence>
<evidence type="ECO:0000259" key="20">
    <source>
        <dbReference type="Pfam" id="PF22251"/>
    </source>
</evidence>
<dbReference type="InterPro" id="IPR048024">
    <property type="entry name" value="Fxna-like_M28_dom"/>
</dbReference>
<keyword evidence="10 15" id="KW-0862">Zinc</keyword>
<dbReference type="CDD" id="cd03875">
    <property type="entry name" value="M28_Fxna_like"/>
    <property type="match status" value="1"/>
</dbReference>
<evidence type="ECO:0000256" key="14">
    <source>
        <dbReference type="ARBA" id="ARBA00023180"/>
    </source>
</evidence>
<keyword evidence="13 17" id="KW-0472">Membrane</keyword>
<feature type="transmembrane region" description="Helical" evidence="17">
    <location>
        <begin position="71"/>
        <end position="91"/>
    </location>
</feature>
<feature type="transmembrane region" description="Helical" evidence="17">
    <location>
        <begin position="683"/>
        <end position="703"/>
    </location>
</feature>
<feature type="transmembrane region" description="Helical" evidence="17">
    <location>
        <begin position="410"/>
        <end position="433"/>
    </location>
</feature>
<dbReference type="InterPro" id="IPR045175">
    <property type="entry name" value="M28_fam"/>
</dbReference>
<proteinExistence type="inferred from homology"/>
<dbReference type="InterPro" id="IPR053975">
    <property type="entry name" value="PFF1_C"/>
</dbReference>
<evidence type="ECO:0000256" key="10">
    <source>
        <dbReference type="ARBA" id="ARBA00022833"/>
    </source>
</evidence>
<evidence type="ECO:0000256" key="6">
    <source>
        <dbReference type="ARBA" id="ARBA00022670"/>
    </source>
</evidence>
<evidence type="ECO:0000256" key="15">
    <source>
        <dbReference type="RuleBase" id="RU361240"/>
    </source>
</evidence>
<sequence>MTDSENHRVIGGTVQHHGDSNPATSESEGSTAPVNSSSETAVDDSSYRQPKTRARSNAMKVIASTFGFNRLPFSLVFLAVYVTFIIGITYIQSSNSPYVPTTYHRRYLDQTWTNLQVISRDFHPYGSHANDRVHDYILKEVETIVSESVFSDITIDAAPQKIMFAQGDVFDKNAPQGKLTYYESNNVLVKVPGSDPALKAVLLSAHYDSVPTGHGTTDDGVGVASMIGVLRYILDNRNITTQPRTLIFNFNNNEEFGLLGAEAFVRHPWYDEVESFLNLEGAGSGGRPVLFRTTDYGVAKHYTAASAPHGNSIPQETFDQGLVHSETDFSVYKRHGLRGLDIAFYRPRSLYHTNRDSIQYMSLESVSHMLTNAIDVTLSLAGAESYGDDTKLAVFFDILGLWFVAVPLDLVFGLNIAGLIIGPIIIALLWTAVIKRHAWTIQVGWYRGIFSTLISSAVTYGAVKLLLETNPFVFASQTVAPLLASFSLFLSCNYIVLGLADYFWPVHDQKLVIFIELFIVWWVYLVYATVNVAKGASGQYIATIIYYLSLSAIVTGLLGHLIVPDELDHGHDEETHHSIEGRHHQHRSESQNDNRQAERIEGHDEEGEEEANETTALIGHRKKSTKNQHADFVTLRPLSLSFDWILQFFAVVPIGLYISYSAALLVLDLVHQTLDDSNENLETIFFILLSFTFLMSALVLPFVHRLHSLVGIVLVSVTVICGFISFTSFPFTHDNPHKLRFRQSIDLDNDSSNETARVNVFNTGRFSKLVLEDLPSVKERNTPILCEDGNKGSFTCKYDGIRPWIVDNRSDFSEWLTIQTVDGRSENKGPNTGQIYINAPDVRRCTLEFNTSTFSSRGPNDGNHVSPVRALTVYHDVNSTSTSLSSDVAAAGWESSKEADVFKYPFGIDDVTLHKLDWNTKGFHIGLEWVPQWLEDGYDNNLGIQVTCFWGEYDQQVIIGGHSHRKVPALDEVLEYSPPWVSWVNWGSGLVEVTKYVGL</sequence>
<feature type="domain" description="Vacuolar membrane protease transmembrane" evidence="20">
    <location>
        <begin position="450"/>
        <end position="628"/>
    </location>
</feature>